<dbReference type="SUPFAM" id="SSF47781">
    <property type="entry name" value="RuvA domain 2-like"/>
    <property type="match status" value="1"/>
</dbReference>
<proteinExistence type="predicted"/>
<dbReference type="InterPro" id="IPR010994">
    <property type="entry name" value="RuvA_2-like"/>
</dbReference>
<keyword evidence="4" id="KW-1185">Reference proteome</keyword>
<protein>
    <recommendedName>
        <fullName evidence="5">Helix-hairpin-helix domain-containing protein</fullName>
    </recommendedName>
</protein>
<feature type="chain" id="PRO_5035282769" description="Helix-hairpin-helix domain-containing protein" evidence="2">
    <location>
        <begin position="22"/>
        <end position="114"/>
    </location>
</feature>
<evidence type="ECO:0008006" key="5">
    <source>
        <dbReference type="Google" id="ProtNLM"/>
    </source>
</evidence>
<dbReference type="RefSeq" id="WP_188394384.1">
    <property type="nucleotide sequence ID" value="NZ_BMCG01000001.1"/>
</dbReference>
<reference evidence="3" key="2">
    <citation type="submission" date="2020-09" db="EMBL/GenBank/DDBJ databases">
        <authorList>
            <person name="Sun Q."/>
            <person name="Sedlacek I."/>
        </authorList>
    </citation>
    <scope>NUCLEOTIDE SEQUENCE</scope>
    <source>
        <strain evidence="3">CCM 7086</strain>
    </source>
</reference>
<name>A0A8J2UKS9_9BURK</name>
<comment type="caution">
    <text evidence="3">The sequence shown here is derived from an EMBL/GenBank/DDBJ whole genome shotgun (WGS) entry which is preliminary data.</text>
</comment>
<accession>A0A8J2UKS9</accession>
<organism evidence="3 4">
    <name type="scientific">Oxalicibacterium flavum</name>
    <dbReference type="NCBI Taxonomy" id="179467"/>
    <lineage>
        <taxon>Bacteria</taxon>
        <taxon>Pseudomonadati</taxon>
        <taxon>Pseudomonadota</taxon>
        <taxon>Betaproteobacteria</taxon>
        <taxon>Burkholderiales</taxon>
        <taxon>Oxalobacteraceae</taxon>
        <taxon>Oxalicibacterium</taxon>
    </lineage>
</organism>
<dbReference type="Proteomes" id="UP000620266">
    <property type="component" value="Unassembled WGS sequence"/>
</dbReference>
<evidence type="ECO:0000256" key="2">
    <source>
        <dbReference type="SAM" id="SignalP"/>
    </source>
</evidence>
<feature type="signal peptide" evidence="2">
    <location>
        <begin position="1"/>
        <end position="21"/>
    </location>
</feature>
<sequence length="114" mass="11986">MFKKILFAVVGTLAAMNLAFASVDVNKADQAALDSIKGIGPTMSRAILEERKKGQFKDWNDLQTRVKGIGDKSSDKFSEAGLTVNGASKPAAAKPVAQKKPGVAPQAGKDVAKQ</sequence>
<evidence type="ECO:0000313" key="4">
    <source>
        <dbReference type="Proteomes" id="UP000620266"/>
    </source>
</evidence>
<reference evidence="3" key="1">
    <citation type="journal article" date="2014" name="Int. J. Syst. Evol. Microbiol.">
        <title>Complete genome sequence of Corynebacterium casei LMG S-19264T (=DSM 44701T), isolated from a smear-ripened cheese.</title>
        <authorList>
            <consortium name="US DOE Joint Genome Institute (JGI-PGF)"/>
            <person name="Walter F."/>
            <person name="Albersmeier A."/>
            <person name="Kalinowski J."/>
            <person name="Ruckert C."/>
        </authorList>
    </citation>
    <scope>NUCLEOTIDE SEQUENCE</scope>
    <source>
        <strain evidence="3">CCM 7086</strain>
    </source>
</reference>
<dbReference type="EMBL" id="BMCG01000001">
    <property type="protein sequence ID" value="GGB96991.1"/>
    <property type="molecule type" value="Genomic_DNA"/>
</dbReference>
<dbReference type="AlphaFoldDB" id="A0A8J2UKS9"/>
<dbReference type="Pfam" id="PF12836">
    <property type="entry name" value="HHH_3"/>
    <property type="match status" value="1"/>
</dbReference>
<feature type="compositionally biased region" description="Low complexity" evidence="1">
    <location>
        <begin position="87"/>
        <end position="105"/>
    </location>
</feature>
<evidence type="ECO:0000313" key="3">
    <source>
        <dbReference type="EMBL" id="GGB96991.1"/>
    </source>
</evidence>
<gene>
    <name evidence="3" type="ORF">GCM10007205_02830</name>
</gene>
<evidence type="ECO:0000256" key="1">
    <source>
        <dbReference type="SAM" id="MobiDB-lite"/>
    </source>
</evidence>
<keyword evidence="2" id="KW-0732">Signal</keyword>
<feature type="region of interest" description="Disordered" evidence="1">
    <location>
        <begin position="87"/>
        <end position="114"/>
    </location>
</feature>
<dbReference type="Gene3D" id="1.10.150.320">
    <property type="entry name" value="Photosystem II 12 kDa extrinsic protein"/>
    <property type="match status" value="1"/>
</dbReference>